<reference evidence="2" key="2">
    <citation type="submission" date="2021-10" db="EMBL/GenBank/DDBJ databases">
        <title>Phylogenomics reveals ancestral predisposition of the termite-cultivated fungus Termitomyces towards a domesticated lifestyle.</title>
        <authorList>
            <person name="Auxier B."/>
            <person name="Grum-Grzhimaylo A."/>
            <person name="Cardenas M.E."/>
            <person name="Lodge J.D."/>
            <person name="Laessoe T."/>
            <person name="Pedersen O."/>
            <person name="Smith M.E."/>
            <person name="Kuyper T.W."/>
            <person name="Franco-Molano E.A."/>
            <person name="Baroni T.J."/>
            <person name="Aanen D.K."/>
        </authorList>
    </citation>
    <scope>NUCLEOTIDE SEQUENCE</scope>
    <source>
        <strain evidence="2">D49</strain>
    </source>
</reference>
<dbReference type="EMBL" id="JABCKI010000499">
    <property type="protein sequence ID" value="KAG5650267.1"/>
    <property type="molecule type" value="Genomic_DNA"/>
</dbReference>
<dbReference type="GO" id="GO:0017056">
    <property type="term" value="F:structural constituent of nuclear pore"/>
    <property type="evidence" value="ECO:0007669"/>
    <property type="project" value="TreeGrafter"/>
</dbReference>
<evidence type="ECO:0000256" key="1">
    <source>
        <dbReference type="SAM" id="MobiDB-lite"/>
    </source>
</evidence>
<dbReference type="Gene3D" id="1.10.10.2360">
    <property type="match status" value="1"/>
</dbReference>
<comment type="caution">
    <text evidence="2">The sequence shown here is derived from an EMBL/GenBank/DDBJ whole genome shotgun (WGS) entry which is preliminary data.</text>
</comment>
<dbReference type="GO" id="GO:0006606">
    <property type="term" value="P:protein import into nucleus"/>
    <property type="evidence" value="ECO:0007669"/>
    <property type="project" value="TreeGrafter"/>
</dbReference>
<dbReference type="GO" id="GO:0006405">
    <property type="term" value="P:RNA export from nucleus"/>
    <property type="evidence" value="ECO:0007669"/>
    <property type="project" value="TreeGrafter"/>
</dbReference>
<feature type="region of interest" description="Disordered" evidence="1">
    <location>
        <begin position="207"/>
        <end position="234"/>
    </location>
</feature>
<dbReference type="OrthoDB" id="3234974at2759"/>
<feature type="compositionally biased region" description="Low complexity" evidence="1">
    <location>
        <begin position="212"/>
        <end position="227"/>
    </location>
</feature>
<feature type="non-terminal residue" evidence="2">
    <location>
        <position position="234"/>
    </location>
</feature>
<accession>A0A9P7GGL7</accession>
<sequence length="234" mass="24985">MAGASDSMFMCVAVAHESPGKSFEELRIDDYIRFYSTTGRPPPPCPQDPVDDAQRARAGLPPLFKPYPERSVTAAPKPADLPAAQAFTPTQNEGEVLQSICVGPVYDGFSHEELRYYAYLAGNRTSPTPIPMIPFVAAPHAANTPTTSMPLRTGPFDAPTNGSEQMMTITTQPLYSGHSLEELRVAFMQVGRELTSAEIDARTVRSAPFAPGSSSTSTSSGATTGTGLFARPPT</sequence>
<dbReference type="GO" id="GO:0034398">
    <property type="term" value="P:telomere tethering at nuclear periphery"/>
    <property type="evidence" value="ECO:0007669"/>
    <property type="project" value="TreeGrafter"/>
</dbReference>
<dbReference type="GO" id="GO:0044614">
    <property type="term" value="C:nuclear pore cytoplasmic filaments"/>
    <property type="evidence" value="ECO:0007669"/>
    <property type="project" value="TreeGrafter"/>
</dbReference>
<dbReference type="AlphaFoldDB" id="A0A9P7GGL7"/>
<gene>
    <name evidence="2" type="ORF">H0H81_012794</name>
</gene>
<name>A0A9P7GGL7_9AGAR</name>
<reference evidence="2" key="1">
    <citation type="submission" date="2021-02" db="EMBL/GenBank/DDBJ databases">
        <authorList>
            <person name="Nieuwenhuis M."/>
            <person name="Van De Peppel L.J.J."/>
        </authorList>
    </citation>
    <scope>NUCLEOTIDE SEQUENCE</scope>
    <source>
        <strain evidence="2">D49</strain>
    </source>
</reference>
<dbReference type="GO" id="GO:0003723">
    <property type="term" value="F:RNA binding"/>
    <property type="evidence" value="ECO:0007669"/>
    <property type="project" value="TreeGrafter"/>
</dbReference>
<dbReference type="GO" id="GO:0000973">
    <property type="term" value="P:post-transcriptional tethering of RNA polymerase II gene DNA at nuclear periphery"/>
    <property type="evidence" value="ECO:0007669"/>
    <property type="project" value="TreeGrafter"/>
</dbReference>
<dbReference type="InterPro" id="IPR037665">
    <property type="entry name" value="Nucleoporin_S59-like"/>
</dbReference>
<dbReference type="PANTHER" id="PTHR23198">
    <property type="entry name" value="NUCLEOPORIN"/>
    <property type="match status" value="1"/>
</dbReference>
<dbReference type="Proteomes" id="UP000717328">
    <property type="component" value="Unassembled WGS sequence"/>
</dbReference>
<proteinExistence type="predicted"/>
<keyword evidence="3" id="KW-1185">Reference proteome</keyword>
<dbReference type="GO" id="GO:0008139">
    <property type="term" value="F:nuclear localization sequence binding"/>
    <property type="evidence" value="ECO:0007669"/>
    <property type="project" value="TreeGrafter"/>
</dbReference>
<organism evidence="2 3">
    <name type="scientific">Sphagnurus paluster</name>
    <dbReference type="NCBI Taxonomy" id="117069"/>
    <lineage>
        <taxon>Eukaryota</taxon>
        <taxon>Fungi</taxon>
        <taxon>Dikarya</taxon>
        <taxon>Basidiomycota</taxon>
        <taxon>Agaricomycotina</taxon>
        <taxon>Agaricomycetes</taxon>
        <taxon>Agaricomycetidae</taxon>
        <taxon>Agaricales</taxon>
        <taxon>Tricholomatineae</taxon>
        <taxon>Lyophyllaceae</taxon>
        <taxon>Sphagnurus</taxon>
    </lineage>
</organism>
<dbReference type="PANTHER" id="PTHR23198:SF6">
    <property type="entry name" value="NUCLEAR PORE COMPLEX PROTEIN NUP98-NUP96"/>
    <property type="match status" value="1"/>
</dbReference>
<protein>
    <submittedName>
        <fullName evidence="2">Uncharacterized protein</fullName>
    </submittedName>
</protein>
<evidence type="ECO:0000313" key="2">
    <source>
        <dbReference type="EMBL" id="KAG5650267.1"/>
    </source>
</evidence>
<evidence type="ECO:0000313" key="3">
    <source>
        <dbReference type="Proteomes" id="UP000717328"/>
    </source>
</evidence>